<gene>
    <name evidence="3" type="primary">linC</name>
    <name evidence="3" type="ORF">FRACA_490030</name>
</gene>
<dbReference type="EMBL" id="FZMO01000434">
    <property type="protein sequence ID" value="SNQ50598.1"/>
    <property type="molecule type" value="Genomic_DNA"/>
</dbReference>
<dbReference type="PANTHER" id="PTHR24321">
    <property type="entry name" value="DEHYDROGENASES, SHORT CHAIN"/>
    <property type="match status" value="1"/>
</dbReference>
<dbReference type="Gene3D" id="3.40.50.720">
    <property type="entry name" value="NAD(P)-binding Rossmann-like Domain"/>
    <property type="match status" value="1"/>
</dbReference>
<dbReference type="InterPro" id="IPR020904">
    <property type="entry name" value="Sc_DH/Rdtase_CS"/>
</dbReference>
<proteinExistence type="inferred from homology"/>
<sequence>MGQARDLVDQVALVTGAGSGIGAATVRRLAGRGARVVVADIDVGAASARAAEVGGLAVPVDVSDPDSVQAMVSAAVAVSGRLDIAVNNAGIGVPVKKPVGDMSPDDWHRVMRVNADGVFYCLQAELAVMQEAGRGVVVNVASVMGVVGTPGGAAYVASKHAVVGLTKAAALDYAASGIRVNAVGPGFVDTPLLARQDAATRARTEAAHPVGRLASADEVAAVVEFLLSPSASFVTGALYTVDGGYTVG</sequence>
<evidence type="ECO:0000256" key="2">
    <source>
        <dbReference type="ARBA" id="ARBA00023002"/>
    </source>
</evidence>
<keyword evidence="4" id="KW-1185">Reference proteome</keyword>
<dbReference type="PROSITE" id="PS00061">
    <property type="entry name" value="ADH_SHORT"/>
    <property type="match status" value="1"/>
</dbReference>
<organism evidence="3 4">
    <name type="scientific">Frankia canadensis</name>
    <dbReference type="NCBI Taxonomy" id="1836972"/>
    <lineage>
        <taxon>Bacteria</taxon>
        <taxon>Bacillati</taxon>
        <taxon>Actinomycetota</taxon>
        <taxon>Actinomycetes</taxon>
        <taxon>Frankiales</taxon>
        <taxon>Frankiaceae</taxon>
        <taxon>Frankia</taxon>
    </lineage>
</organism>
<dbReference type="InterPro" id="IPR036291">
    <property type="entry name" value="NAD(P)-bd_dom_sf"/>
</dbReference>
<dbReference type="AlphaFoldDB" id="A0A2I2KY61"/>
<name>A0A2I2KY61_9ACTN</name>
<protein>
    <submittedName>
        <fullName evidence="3">2,5-dichloro-2,5-cyclohexadiene-1,4-diol dehydrogenase</fullName>
        <ecNumber evidence="3">1.1.1.-</ecNumber>
    </submittedName>
</protein>
<evidence type="ECO:0000313" key="3">
    <source>
        <dbReference type="EMBL" id="SNQ50598.1"/>
    </source>
</evidence>
<dbReference type="PANTHER" id="PTHR24321:SF8">
    <property type="entry name" value="ESTRADIOL 17-BETA-DEHYDROGENASE 8-RELATED"/>
    <property type="match status" value="1"/>
</dbReference>
<dbReference type="FunFam" id="3.40.50.720:FF:000084">
    <property type="entry name" value="Short-chain dehydrogenase reductase"/>
    <property type="match status" value="1"/>
</dbReference>
<dbReference type="OrthoDB" id="4380821at2"/>
<evidence type="ECO:0000313" key="4">
    <source>
        <dbReference type="Proteomes" id="UP000234331"/>
    </source>
</evidence>
<accession>A0A2I2KY61</accession>
<dbReference type="EC" id="1.1.1.-" evidence="3"/>
<dbReference type="PRINTS" id="PR00080">
    <property type="entry name" value="SDRFAMILY"/>
</dbReference>
<keyword evidence="2 3" id="KW-0560">Oxidoreductase</keyword>
<reference evidence="3 4" key="1">
    <citation type="submission" date="2017-06" db="EMBL/GenBank/DDBJ databases">
        <authorList>
            <person name="Kim H.J."/>
            <person name="Triplett B.A."/>
        </authorList>
    </citation>
    <scope>NUCLEOTIDE SEQUENCE [LARGE SCALE GENOMIC DNA]</scope>
    <source>
        <strain evidence="3">FRACA_ARgP5</strain>
    </source>
</reference>
<dbReference type="Proteomes" id="UP000234331">
    <property type="component" value="Unassembled WGS sequence"/>
</dbReference>
<dbReference type="GO" id="GO:0016491">
    <property type="term" value="F:oxidoreductase activity"/>
    <property type="evidence" value="ECO:0007669"/>
    <property type="project" value="UniProtKB-KW"/>
</dbReference>
<comment type="similarity">
    <text evidence="1">Belongs to the short-chain dehydrogenases/reductases (SDR) family.</text>
</comment>
<evidence type="ECO:0000256" key="1">
    <source>
        <dbReference type="ARBA" id="ARBA00006484"/>
    </source>
</evidence>
<dbReference type="PRINTS" id="PR00081">
    <property type="entry name" value="GDHRDH"/>
</dbReference>
<dbReference type="InterPro" id="IPR002347">
    <property type="entry name" value="SDR_fam"/>
</dbReference>
<dbReference type="SUPFAM" id="SSF51735">
    <property type="entry name" value="NAD(P)-binding Rossmann-fold domains"/>
    <property type="match status" value="1"/>
</dbReference>
<dbReference type="Pfam" id="PF13561">
    <property type="entry name" value="adh_short_C2"/>
    <property type="match status" value="1"/>
</dbReference>
<dbReference type="RefSeq" id="WP_101833993.1">
    <property type="nucleotide sequence ID" value="NZ_FZMO01000434.1"/>
</dbReference>